<feature type="transmembrane region" description="Helical" evidence="1">
    <location>
        <begin position="155"/>
        <end position="174"/>
    </location>
</feature>
<dbReference type="PANTHER" id="PTHR34821:SF2">
    <property type="entry name" value="INNER MEMBRANE PROTEIN YDCZ"/>
    <property type="match status" value="1"/>
</dbReference>
<evidence type="ECO:0000313" key="2">
    <source>
        <dbReference type="EMBL" id="SOB58551.1"/>
    </source>
</evidence>
<keyword evidence="1" id="KW-1133">Transmembrane helix</keyword>
<keyword evidence="1" id="KW-0472">Membrane</keyword>
<keyword evidence="1" id="KW-0812">Transmembrane</keyword>
<dbReference type="KEGG" id="pprf:DPRO_1652"/>
<organism evidence="2 3">
    <name type="scientific">Pseudodesulfovibrio profundus</name>
    <dbReference type="NCBI Taxonomy" id="57320"/>
    <lineage>
        <taxon>Bacteria</taxon>
        <taxon>Pseudomonadati</taxon>
        <taxon>Thermodesulfobacteriota</taxon>
        <taxon>Desulfovibrionia</taxon>
        <taxon>Desulfovibrionales</taxon>
        <taxon>Desulfovibrionaceae</taxon>
    </lineage>
</organism>
<dbReference type="Pfam" id="PF04657">
    <property type="entry name" value="DMT_YdcZ"/>
    <property type="match status" value="1"/>
</dbReference>
<gene>
    <name evidence="2" type="ORF">DPRO_1652</name>
</gene>
<proteinExistence type="predicted"/>
<dbReference type="PANTHER" id="PTHR34821">
    <property type="entry name" value="INNER MEMBRANE PROTEIN YDCZ"/>
    <property type="match status" value="1"/>
</dbReference>
<evidence type="ECO:0000313" key="3">
    <source>
        <dbReference type="Proteomes" id="UP000219215"/>
    </source>
</evidence>
<dbReference type="GO" id="GO:0005886">
    <property type="term" value="C:plasma membrane"/>
    <property type="evidence" value="ECO:0007669"/>
    <property type="project" value="TreeGrafter"/>
</dbReference>
<keyword evidence="3" id="KW-1185">Reference proteome</keyword>
<feature type="transmembrane region" description="Helical" evidence="1">
    <location>
        <begin position="100"/>
        <end position="123"/>
    </location>
</feature>
<reference evidence="3" key="1">
    <citation type="submission" date="2017-09" db="EMBL/GenBank/DDBJ databases">
        <authorList>
            <person name="Regsiter A."/>
            <person name="William W."/>
        </authorList>
    </citation>
    <scope>NUCLEOTIDE SEQUENCE [LARGE SCALE GENOMIC DNA]</scope>
    <source>
        <strain evidence="3">500-1</strain>
    </source>
</reference>
<sequence length="177" mass="19315">MALRLRKNDNFVMYRNYYPWTNRVKPDIVAPMKWLFILLGLLAGATMPLQAGLNLRLRHALDDPIWAALISFAVGTAALAFYCFASRPLPTAAMAASAPWWAWLGGFLGAFFVSMTIVLAANLGATATMALLLAGQFTAALLLDHYGLVGFDIHAISWQRLVGVGLLIAGALMVNRY</sequence>
<dbReference type="Proteomes" id="UP000219215">
    <property type="component" value="Chromosome DPRO"/>
</dbReference>
<dbReference type="EMBL" id="LT907975">
    <property type="protein sequence ID" value="SOB58551.1"/>
    <property type="molecule type" value="Genomic_DNA"/>
</dbReference>
<dbReference type="AlphaFoldDB" id="A0A2C8F9K0"/>
<name>A0A2C8F9K0_9BACT</name>
<dbReference type="InterPro" id="IPR006750">
    <property type="entry name" value="YdcZ"/>
</dbReference>
<accession>A0A2C8F9K0</accession>
<feature type="transmembrane region" description="Helical" evidence="1">
    <location>
        <begin position="34"/>
        <end position="53"/>
    </location>
</feature>
<evidence type="ECO:0000256" key="1">
    <source>
        <dbReference type="SAM" id="Phobius"/>
    </source>
</evidence>
<protein>
    <recommendedName>
        <fullName evidence="4">Transporter family-2 protein</fullName>
    </recommendedName>
</protein>
<feature type="transmembrane region" description="Helical" evidence="1">
    <location>
        <begin position="65"/>
        <end position="85"/>
    </location>
</feature>
<evidence type="ECO:0008006" key="4">
    <source>
        <dbReference type="Google" id="ProtNLM"/>
    </source>
</evidence>